<dbReference type="EMBL" id="JAINUG010000255">
    <property type="protein sequence ID" value="KAJ8385229.1"/>
    <property type="molecule type" value="Genomic_DNA"/>
</dbReference>
<organism evidence="2 3">
    <name type="scientific">Aldrovandia affinis</name>
    <dbReference type="NCBI Taxonomy" id="143900"/>
    <lineage>
        <taxon>Eukaryota</taxon>
        <taxon>Metazoa</taxon>
        <taxon>Chordata</taxon>
        <taxon>Craniata</taxon>
        <taxon>Vertebrata</taxon>
        <taxon>Euteleostomi</taxon>
        <taxon>Actinopterygii</taxon>
        <taxon>Neopterygii</taxon>
        <taxon>Teleostei</taxon>
        <taxon>Notacanthiformes</taxon>
        <taxon>Halosauridae</taxon>
        <taxon>Aldrovandia</taxon>
    </lineage>
</organism>
<protein>
    <submittedName>
        <fullName evidence="2">Uncharacterized protein</fullName>
    </submittedName>
</protein>
<dbReference type="Proteomes" id="UP001221898">
    <property type="component" value="Unassembled WGS sequence"/>
</dbReference>
<name>A0AAD7W719_9TELE</name>
<comment type="caution">
    <text evidence="2">The sequence shown here is derived from an EMBL/GenBank/DDBJ whole genome shotgun (WGS) entry which is preliminary data.</text>
</comment>
<evidence type="ECO:0000256" key="1">
    <source>
        <dbReference type="SAM" id="MobiDB-lite"/>
    </source>
</evidence>
<accession>A0AAD7W719</accession>
<feature type="region of interest" description="Disordered" evidence="1">
    <location>
        <begin position="1"/>
        <end position="36"/>
    </location>
</feature>
<dbReference type="AlphaFoldDB" id="A0AAD7W719"/>
<sequence length="129" mass="12739">MEELSQAEVEPVPARAACAQRPASRGAGSAPTGPKVRMNSVTLAGLAGGSAAWGTPLHSAHFQKANASLQGSEANGGLGASIDASATVSAGVMGFGEGAAVGSCVGDGLGVLMNPSGNSRWIWMSWPCT</sequence>
<proteinExistence type="predicted"/>
<keyword evidence="3" id="KW-1185">Reference proteome</keyword>
<gene>
    <name evidence="2" type="ORF">AAFF_G00191060</name>
</gene>
<evidence type="ECO:0000313" key="3">
    <source>
        <dbReference type="Proteomes" id="UP001221898"/>
    </source>
</evidence>
<evidence type="ECO:0000313" key="2">
    <source>
        <dbReference type="EMBL" id="KAJ8385229.1"/>
    </source>
</evidence>
<reference evidence="2" key="1">
    <citation type="journal article" date="2023" name="Science">
        <title>Genome structures resolve the early diversification of teleost fishes.</title>
        <authorList>
            <person name="Parey E."/>
            <person name="Louis A."/>
            <person name="Montfort J."/>
            <person name="Bouchez O."/>
            <person name="Roques C."/>
            <person name="Iampietro C."/>
            <person name="Lluch J."/>
            <person name="Castinel A."/>
            <person name="Donnadieu C."/>
            <person name="Desvignes T."/>
            <person name="Floi Bucao C."/>
            <person name="Jouanno E."/>
            <person name="Wen M."/>
            <person name="Mejri S."/>
            <person name="Dirks R."/>
            <person name="Jansen H."/>
            <person name="Henkel C."/>
            <person name="Chen W.J."/>
            <person name="Zahm M."/>
            <person name="Cabau C."/>
            <person name="Klopp C."/>
            <person name="Thompson A.W."/>
            <person name="Robinson-Rechavi M."/>
            <person name="Braasch I."/>
            <person name="Lecointre G."/>
            <person name="Bobe J."/>
            <person name="Postlethwait J.H."/>
            <person name="Berthelot C."/>
            <person name="Roest Crollius H."/>
            <person name="Guiguen Y."/>
        </authorList>
    </citation>
    <scope>NUCLEOTIDE SEQUENCE</scope>
    <source>
        <strain evidence="2">NC1722</strain>
    </source>
</reference>